<protein>
    <submittedName>
        <fullName evidence="2">Uncharacterized protein</fullName>
    </submittedName>
</protein>
<name>A0AAX3P1S0_AERHY</name>
<accession>A0AAX3P1S0</accession>
<feature type="chain" id="PRO_5043802669" evidence="1">
    <location>
        <begin position="21"/>
        <end position="132"/>
    </location>
</feature>
<dbReference type="AlphaFoldDB" id="A0AAX3P1S0"/>
<dbReference type="EMBL" id="CP118942">
    <property type="protein sequence ID" value="WEE25367.1"/>
    <property type="molecule type" value="Genomic_DNA"/>
</dbReference>
<evidence type="ECO:0000313" key="3">
    <source>
        <dbReference type="Proteomes" id="UP001214666"/>
    </source>
</evidence>
<reference evidence="2" key="1">
    <citation type="submission" date="2023-02" db="EMBL/GenBank/DDBJ databases">
        <title>The sequence of Aeromonas hydrophila K533.</title>
        <authorList>
            <person name="Luo X."/>
        </authorList>
    </citation>
    <scope>NUCLEOTIDE SEQUENCE</scope>
    <source>
        <strain evidence="2">K533</strain>
    </source>
</reference>
<gene>
    <name evidence="2" type="ORF">PY771_17190</name>
</gene>
<proteinExistence type="predicted"/>
<sequence length="132" mass="14512">MFKTAILLSILVAFPGVSFAEPIYLDCQVASKTEQKKFAVKLDEASGKITHTYEKGDAFNAEGFFSANSISYQNIILTSGLKITFRYEIDRTNLKAKQFFEVASADPKIDVPAQTSTMDGICSVVKVGSRKI</sequence>
<dbReference type="Proteomes" id="UP001214666">
    <property type="component" value="Chromosome"/>
</dbReference>
<dbReference type="RefSeq" id="WP_264098710.1">
    <property type="nucleotide sequence ID" value="NZ_CP118942.1"/>
</dbReference>
<evidence type="ECO:0000313" key="2">
    <source>
        <dbReference type="EMBL" id="WEE25367.1"/>
    </source>
</evidence>
<keyword evidence="1" id="KW-0732">Signal</keyword>
<organism evidence="2 3">
    <name type="scientific">Aeromonas hydrophila</name>
    <dbReference type="NCBI Taxonomy" id="644"/>
    <lineage>
        <taxon>Bacteria</taxon>
        <taxon>Pseudomonadati</taxon>
        <taxon>Pseudomonadota</taxon>
        <taxon>Gammaproteobacteria</taxon>
        <taxon>Aeromonadales</taxon>
        <taxon>Aeromonadaceae</taxon>
        <taxon>Aeromonas</taxon>
    </lineage>
</organism>
<feature type="signal peptide" evidence="1">
    <location>
        <begin position="1"/>
        <end position="20"/>
    </location>
</feature>
<evidence type="ECO:0000256" key="1">
    <source>
        <dbReference type="SAM" id="SignalP"/>
    </source>
</evidence>